<keyword evidence="13" id="KW-1185">Reference proteome</keyword>
<feature type="zinc finger region" description="C3H1-type" evidence="8">
    <location>
        <begin position="79"/>
        <end position="108"/>
    </location>
</feature>
<reference evidence="12 13" key="1">
    <citation type="journal article" date="2019" name="BMC Genomics">
        <title>New insights from Opisthorchis felineus genome: update on genomics of the epidemiologically important liver flukes.</title>
        <authorList>
            <person name="Ershov N.I."/>
            <person name="Mordvinov V.A."/>
            <person name="Prokhortchouk E.B."/>
            <person name="Pakharukova M.Y."/>
            <person name="Gunbin K.V."/>
            <person name="Ustyantsev K."/>
            <person name="Genaev M.A."/>
            <person name="Blinov A.G."/>
            <person name="Mazur A."/>
            <person name="Boulygina E."/>
            <person name="Tsygankova S."/>
            <person name="Khrameeva E."/>
            <person name="Chekanov N."/>
            <person name="Fan G."/>
            <person name="Xiao A."/>
            <person name="Zhang H."/>
            <person name="Xu X."/>
            <person name="Yang H."/>
            <person name="Solovyev V."/>
            <person name="Lee S.M."/>
            <person name="Liu X."/>
            <person name="Afonnikov D.A."/>
            <person name="Skryabin K.G."/>
        </authorList>
    </citation>
    <scope>NUCLEOTIDE SEQUENCE [LARGE SCALE GENOMIC DNA]</scope>
    <source>
        <strain evidence="12">AK-0245</strain>
        <tissue evidence="12">Whole organism</tissue>
    </source>
</reference>
<feature type="compositionally biased region" description="Polar residues" evidence="10">
    <location>
        <begin position="522"/>
        <end position="544"/>
    </location>
</feature>
<evidence type="ECO:0000256" key="7">
    <source>
        <dbReference type="ARBA" id="ARBA00022833"/>
    </source>
</evidence>
<dbReference type="InterPro" id="IPR045234">
    <property type="entry name" value="Unkempt-like"/>
</dbReference>
<evidence type="ECO:0000256" key="4">
    <source>
        <dbReference type="ARBA" id="ARBA00022723"/>
    </source>
</evidence>
<feature type="compositionally biased region" description="Polar residues" evidence="10">
    <location>
        <begin position="872"/>
        <end position="886"/>
    </location>
</feature>
<dbReference type="GO" id="GO:0008270">
    <property type="term" value="F:zinc ion binding"/>
    <property type="evidence" value="ECO:0007669"/>
    <property type="project" value="UniProtKB-KW"/>
</dbReference>
<dbReference type="PROSITE" id="PS50103">
    <property type="entry name" value="ZF_C3H1"/>
    <property type="match status" value="2"/>
</dbReference>
<organism evidence="12 13">
    <name type="scientific">Opisthorchis felineus</name>
    <dbReference type="NCBI Taxonomy" id="147828"/>
    <lineage>
        <taxon>Eukaryota</taxon>
        <taxon>Metazoa</taxon>
        <taxon>Spiralia</taxon>
        <taxon>Lophotrochozoa</taxon>
        <taxon>Platyhelminthes</taxon>
        <taxon>Trematoda</taxon>
        <taxon>Digenea</taxon>
        <taxon>Opisthorchiida</taxon>
        <taxon>Opisthorchiata</taxon>
        <taxon>Opisthorchiidae</taxon>
        <taxon>Opisthorchis</taxon>
    </lineage>
</organism>
<keyword evidence="7 8" id="KW-0862">Zinc</keyword>
<dbReference type="Pfam" id="PF23261">
    <property type="entry name" value="zf-CCCH_11"/>
    <property type="match status" value="1"/>
</dbReference>
<dbReference type="Pfam" id="PF23035">
    <property type="entry name" value="zf-CCCH_UNK-like_4th"/>
    <property type="match status" value="1"/>
</dbReference>
<dbReference type="SMART" id="SM00356">
    <property type="entry name" value="ZnF_C3H1"/>
    <property type="match status" value="5"/>
</dbReference>
<feature type="compositionally biased region" description="Polar residues" evidence="10">
    <location>
        <begin position="1279"/>
        <end position="1289"/>
    </location>
</feature>
<keyword evidence="5" id="KW-0677">Repeat</keyword>
<evidence type="ECO:0000256" key="5">
    <source>
        <dbReference type="ARBA" id="ARBA00022737"/>
    </source>
</evidence>
<feature type="region of interest" description="Disordered" evidence="10">
    <location>
        <begin position="906"/>
        <end position="970"/>
    </location>
</feature>
<comment type="similarity">
    <text evidence="2">Belongs to the unkempt family.</text>
</comment>
<name>A0A4S2LLL1_OPIFE</name>
<evidence type="ECO:0000256" key="1">
    <source>
        <dbReference type="ARBA" id="ARBA00004496"/>
    </source>
</evidence>
<dbReference type="Pfam" id="PF18384">
    <property type="entry name" value="zf_CCCH_5"/>
    <property type="match status" value="1"/>
</dbReference>
<feature type="region of interest" description="Disordered" evidence="10">
    <location>
        <begin position="870"/>
        <end position="892"/>
    </location>
</feature>
<keyword evidence="3" id="KW-0963">Cytoplasm</keyword>
<dbReference type="InterPro" id="IPR057296">
    <property type="entry name" value="UNK_Znf_5"/>
</dbReference>
<dbReference type="EMBL" id="SJOL01007890">
    <property type="protein sequence ID" value="TGZ61588.1"/>
    <property type="molecule type" value="Genomic_DNA"/>
</dbReference>
<evidence type="ECO:0000256" key="9">
    <source>
        <dbReference type="SAM" id="Coils"/>
    </source>
</evidence>
<dbReference type="InterPro" id="IPR057295">
    <property type="entry name" value="UNK_Znf_4"/>
</dbReference>
<dbReference type="InterPro" id="IPR000571">
    <property type="entry name" value="Znf_CCCH"/>
</dbReference>
<feature type="domain" description="C3H1-type" evidence="11">
    <location>
        <begin position="275"/>
        <end position="303"/>
    </location>
</feature>
<dbReference type="Pfam" id="PF25427">
    <property type="entry name" value="zf-CCCH_UNK"/>
    <property type="match status" value="1"/>
</dbReference>
<dbReference type="OrthoDB" id="20534at2759"/>
<feature type="region of interest" description="Disordered" evidence="10">
    <location>
        <begin position="510"/>
        <end position="544"/>
    </location>
</feature>
<feature type="compositionally biased region" description="Low complexity" evidence="10">
    <location>
        <begin position="323"/>
        <end position="332"/>
    </location>
</feature>
<evidence type="ECO:0000313" key="13">
    <source>
        <dbReference type="Proteomes" id="UP000308267"/>
    </source>
</evidence>
<feature type="region of interest" description="Disordered" evidence="10">
    <location>
        <begin position="323"/>
        <end position="348"/>
    </location>
</feature>
<evidence type="ECO:0000313" key="12">
    <source>
        <dbReference type="EMBL" id="TGZ61588.1"/>
    </source>
</evidence>
<sequence>MIMVTNNDAVQLLLCAKNNNVRQEKPRHIRYLNEFRTQQCMLFLEQQCQFHRPYTCFHWHFPNQKRRRPFKRPDGTFNYNPDVYCDKYDETTGSCVEGDDCPYAHRNAGDTERRYHPRYFKTGNCIYETTDNGACVKNGLHCAFAHGPDDIRLPVYDIREVQDASSKFTINLPASLEKERVLSEDPKWNQMFHVLACYKTDLCKKPPRMCRQGYSCPFYHNGKDKRRAPDKWRYRSTPCPSVRPGDEWQDSSLCEAGDACGYCHTRTEQQFHPEIYKSTKCNDVINSGYCPRGPFCAFAHCDSELSTGRDFLSKLHAHLSLSSKSLSPSGASTDGVPANVPRSFGSAPSGRMHPVVGYPQAVAQANPSGQLFERTSYLLSFVQGEGSQGANEAAKRPSQVPTPLISNLLPAFGPVGNASNSMVLGRGRRVGRCVSPHQSAGIWQPPNNSNVVSERHASLSTQRNFSSNVACSPETGSIASSVSVNPSQFQLPFYSARQQVNPLTNVLTTKPGFGDKGRHRSGNSVCSENGLSMTSRDSVASSSPIANPTSVYTFTYPGCSSAFGIPNTSSSIRPVCSGIGPSSRSPNVQQLLRTGQRKQSHQYPYQENGQVLGLSGNSHASIFPASRNHSQAVGDGLESTFDRSMPMPNSSVHFLRGDIWSHQATTTTLSTSDSHSTGHFLASPWPWQTAMDSGNNSETSGNDADISALLDLPVSVVRTSASAAMASSSLLDTSNRDSGLVLDFSLPHSGSNVSEPAECSHNFSGSVHADEQINVLAESERHSLHTGSDQPDYHHMAYKSLAEASGKTSEPPRVPSGLFDDLHALYQCFIPPSNDPALKHNDKSNSDAGFQSPLDDILLHAQSGFENVDYSPGSNVPLNRCSSSPMDTAESDPVSIPRRYVFEQPDSSVHQHDTNGTIAASRPTHPSYSVTQSNRISPKSTWPVNFTEPHGTTRSASNLSSPATSQISQSFSPVVGTPVLRSHQKPMFDLGCCAKSALANIARDAVSQVSVVPHSHSEQSESHGDSKPETTSTPPLSPEACAGTADAPATTHATSNVNFLHLPQSPILMSSPFSNPRSELERLSLQRELDEVRQRLGSKEHEVEALKRQRDFMTEHLRDSLGVIRQLFSTLNVSSSDISRPLFVDTEAAGTGSGQSTGYSTTGFTNSEGSPLAEIGELDSSVASEDSNVQITTAIQTPSTVLNVSEKTQLQQQQEALAALFANPFVSALINSGTLPVTSHPQQMSSQLWNSQCSSSTTGTKSDVSCCLVATSERKQGKPGSSDSDTFCSSKPPHPDQPVCSDSAFAHLAEDTVHPQSRG</sequence>
<dbReference type="PANTHER" id="PTHR14493">
    <property type="entry name" value="UNKEMPT FAMILY MEMBER"/>
    <property type="match status" value="1"/>
</dbReference>
<keyword evidence="6 8" id="KW-0863">Zinc-finger</keyword>
<comment type="caution">
    <text evidence="12">The sequence shown here is derived from an EMBL/GenBank/DDBJ whole genome shotgun (WGS) entry which is preliminary data.</text>
</comment>
<evidence type="ECO:0000256" key="6">
    <source>
        <dbReference type="ARBA" id="ARBA00022771"/>
    </source>
</evidence>
<evidence type="ECO:0000256" key="8">
    <source>
        <dbReference type="PROSITE-ProRule" id="PRU00723"/>
    </source>
</evidence>
<feature type="coiled-coil region" evidence="9">
    <location>
        <begin position="1082"/>
        <end position="1109"/>
    </location>
</feature>
<comment type="subcellular location">
    <subcellularLocation>
        <location evidence="1">Cytoplasm</location>
    </subcellularLocation>
</comment>
<dbReference type="InterPro" id="IPR036855">
    <property type="entry name" value="Znf_CCCH_sf"/>
</dbReference>
<feature type="compositionally biased region" description="Polar residues" evidence="10">
    <location>
        <begin position="914"/>
        <end position="970"/>
    </location>
</feature>
<accession>A0A4S2LLL1</accession>
<keyword evidence="4 8" id="KW-0479">Metal-binding</keyword>
<evidence type="ECO:0000256" key="10">
    <source>
        <dbReference type="SAM" id="MobiDB-lite"/>
    </source>
</evidence>
<feature type="region of interest" description="Disordered" evidence="10">
    <location>
        <begin position="1009"/>
        <end position="1049"/>
    </location>
</feature>
<feature type="region of interest" description="Disordered" evidence="10">
    <location>
        <begin position="1272"/>
        <end position="1301"/>
    </location>
</feature>
<feature type="zinc finger region" description="C3H1-type" evidence="8">
    <location>
        <begin position="275"/>
        <end position="303"/>
    </location>
</feature>
<evidence type="ECO:0000256" key="2">
    <source>
        <dbReference type="ARBA" id="ARBA00008808"/>
    </source>
</evidence>
<keyword evidence="9" id="KW-0175">Coiled coil</keyword>
<evidence type="ECO:0000256" key="3">
    <source>
        <dbReference type="ARBA" id="ARBA00022490"/>
    </source>
</evidence>
<dbReference type="SUPFAM" id="SSF90229">
    <property type="entry name" value="CCCH zinc finger"/>
    <property type="match status" value="1"/>
</dbReference>
<dbReference type="Proteomes" id="UP000308267">
    <property type="component" value="Unassembled WGS sequence"/>
</dbReference>
<proteinExistence type="inferred from homology"/>
<evidence type="ECO:0000259" key="11">
    <source>
        <dbReference type="PROSITE" id="PS50103"/>
    </source>
</evidence>
<dbReference type="PANTHER" id="PTHR14493:SF50">
    <property type="entry name" value="RING FINGER PROTEIN UNKEMPT"/>
    <property type="match status" value="1"/>
</dbReference>
<dbReference type="GO" id="GO:0005737">
    <property type="term" value="C:cytoplasm"/>
    <property type="evidence" value="ECO:0007669"/>
    <property type="project" value="UniProtKB-SubCell"/>
</dbReference>
<dbReference type="STRING" id="147828.A0A4S2LLL1"/>
<gene>
    <name evidence="12" type="ORF">CRM22_007920</name>
</gene>
<feature type="domain" description="C3H1-type" evidence="11">
    <location>
        <begin position="79"/>
        <end position="108"/>
    </location>
</feature>
<dbReference type="InterPro" id="IPR040594">
    <property type="entry name" value="UNK_Znf_1"/>
</dbReference>
<feature type="compositionally biased region" description="Basic and acidic residues" evidence="10">
    <location>
        <begin position="1015"/>
        <end position="1028"/>
    </location>
</feature>
<protein>
    <recommendedName>
        <fullName evidence="11">C3H1-type domain-containing protein</fullName>
    </recommendedName>
</protein>